<dbReference type="EMBL" id="CP045798">
    <property type="protein sequence ID" value="QNB47885.1"/>
    <property type="molecule type" value="Genomic_DNA"/>
</dbReference>
<feature type="transmembrane region" description="Helical" evidence="2">
    <location>
        <begin position="281"/>
        <end position="299"/>
    </location>
</feature>
<feature type="transmembrane region" description="Helical" evidence="2">
    <location>
        <begin position="375"/>
        <end position="396"/>
    </location>
</feature>
<comment type="similarity">
    <text evidence="1">Belongs to the 2-hydroxycarboxylate transporter (2-HCT) (TC 2.A.24) family.</text>
</comment>
<proteinExistence type="inferred from homology"/>
<evidence type="ECO:0000256" key="2">
    <source>
        <dbReference type="SAM" id="Phobius"/>
    </source>
</evidence>
<dbReference type="GO" id="GO:0008514">
    <property type="term" value="F:organic anion transmembrane transporter activity"/>
    <property type="evidence" value="ECO:0007669"/>
    <property type="project" value="InterPro"/>
</dbReference>
<dbReference type="PANTHER" id="PTHR40033">
    <property type="entry name" value="NA(+)-MALATE SYMPORTER"/>
    <property type="match status" value="1"/>
</dbReference>
<feature type="transmembrane region" description="Helical" evidence="2">
    <location>
        <begin position="136"/>
        <end position="162"/>
    </location>
</feature>
<name>A0A7G6E731_THEFR</name>
<feature type="transmembrane region" description="Helical" evidence="2">
    <location>
        <begin position="46"/>
        <end position="64"/>
    </location>
</feature>
<dbReference type="Proteomes" id="UP000515847">
    <property type="component" value="Chromosome"/>
</dbReference>
<keyword evidence="2" id="KW-0812">Transmembrane</keyword>
<keyword evidence="1" id="KW-0813">Transport</keyword>
<keyword evidence="4" id="KW-1185">Reference proteome</keyword>
<evidence type="ECO:0000313" key="3">
    <source>
        <dbReference type="EMBL" id="QNB47885.1"/>
    </source>
</evidence>
<dbReference type="Pfam" id="PF03390">
    <property type="entry name" value="2HCT"/>
    <property type="match status" value="1"/>
</dbReference>
<feature type="transmembrane region" description="Helical" evidence="2">
    <location>
        <begin position="408"/>
        <end position="428"/>
    </location>
</feature>
<keyword evidence="2" id="KW-1133">Transmembrane helix</keyword>
<feature type="transmembrane region" description="Helical" evidence="2">
    <location>
        <begin position="70"/>
        <end position="90"/>
    </location>
</feature>
<dbReference type="GO" id="GO:0005886">
    <property type="term" value="C:plasma membrane"/>
    <property type="evidence" value="ECO:0007669"/>
    <property type="project" value="UniProtKB-UniRule"/>
</dbReference>
<feature type="transmembrane region" description="Helical" evidence="2">
    <location>
        <begin position="201"/>
        <end position="223"/>
    </location>
</feature>
<accession>A0A7G6E731</accession>
<dbReference type="PIRSF" id="PIRSF005348">
    <property type="entry name" value="YxkH"/>
    <property type="match status" value="1"/>
</dbReference>
<dbReference type="AlphaFoldDB" id="A0A7G6E731"/>
<dbReference type="PANTHER" id="PTHR40033:SF1">
    <property type="entry name" value="CITRATE-SODIUM SYMPORTER"/>
    <property type="match status" value="1"/>
</dbReference>
<sequence length="429" mass="44650">MSVEIKASAAKKYTVMGVPVVYFAIITVIVLAASHMNLLPKNMIGAFAYMMVLGAIAGLLGDNLPIIKDYLGGGPIVAIFGSAFLVYGGLMPKDTIKTVSDFMQSMGFLDFYIAALICGSILGMDPKLLVKAGARYAIPLVGGLIISFGLAAIVGLIIGYGWREAMLQIAMPIMGGGMGAGAVPMSQIYAKTLGGGDAKHYLSILVPAVALGNAASIVAAGLLDKIGKRKPEWTGNGVIMHGFSLKTDSGSKIDLGQMGIGVLTATTFFTGGVLLAKFIPLHSYALMIITVAICKVFKLMPQVIEDGASQWYQFVAKNFTLALLIGIGVAYTDLKAVLDAFTGAYVLIILMTVIGAIIGAGIFGKFVGFYPIESALTAGLCMANMGGTGDVAVLSAAKRMELMPFAQISSRLGGALILIIAGLLVPLLK</sequence>
<feature type="transmembrane region" description="Helical" evidence="2">
    <location>
        <begin position="311"/>
        <end position="331"/>
    </location>
</feature>
<feature type="transmembrane region" description="Helical" evidence="2">
    <location>
        <begin position="169"/>
        <end position="189"/>
    </location>
</feature>
<feature type="transmembrane region" description="Helical" evidence="2">
    <location>
        <begin position="343"/>
        <end position="363"/>
    </location>
</feature>
<dbReference type="GO" id="GO:0015293">
    <property type="term" value="F:symporter activity"/>
    <property type="evidence" value="ECO:0007669"/>
    <property type="project" value="UniProtKB-UniRule"/>
</dbReference>
<dbReference type="KEGG" id="tfr:BR63_17440"/>
<feature type="transmembrane region" description="Helical" evidence="2">
    <location>
        <begin position="20"/>
        <end position="39"/>
    </location>
</feature>
<protein>
    <submittedName>
        <fullName evidence="3">Citrate:sodium symporter</fullName>
    </submittedName>
</protein>
<keyword evidence="1" id="KW-0769">Symport</keyword>
<feature type="transmembrane region" description="Helical" evidence="2">
    <location>
        <begin position="102"/>
        <end position="124"/>
    </location>
</feature>
<evidence type="ECO:0000256" key="1">
    <source>
        <dbReference type="PIRNR" id="PIRNR005348"/>
    </source>
</evidence>
<dbReference type="InterPro" id="IPR004679">
    <property type="entry name" value="2-OHcarboxylate_transport"/>
</dbReference>
<evidence type="ECO:0000313" key="4">
    <source>
        <dbReference type="Proteomes" id="UP000515847"/>
    </source>
</evidence>
<keyword evidence="1 2" id="KW-0472">Membrane</keyword>
<dbReference type="RefSeq" id="WP_034421162.1">
    <property type="nucleotide sequence ID" value="NZ_CP045798.1"/>
</dbReference>
<reference evidence="3 4" key="1">
    <citation type="journal article" date="2019" name="Front. Microbiol.">
        <title>Thermoanaerosceptrum fracticalcis gen. nov. sp. nov., a Novel Fumarate-Fermenting Microorganism From a Deep Fractured Carbonate Aquifer of the US Great Basin.</title>
        <authorList>
            <person name="Hamilton-Brehm S.D."/>
            <person name="Stewart L.E."/>
            <person name="Zavarin M."/>
            <person name="Caldwell M."/>
            <person name="Lawson P.A."/>
            <person name="Onstott T.C."/>
            <person name="Grzymski J."/>
            <person name="Neveux I."/>
            <person name="Lollar B.S."/>
            <person name="Russell C.E."/>
            <person name="Moser D.P."/>
        </authorList>
    </citation>
    <scope>NUCLEOTIDE SEQUENCE [LARGE SCALE GENOMIC DNA]</scope>
    <source>
        <strain evidence="3 4">DRI-13</strain>
    </source>
</reference>
<gene>
    <name evidence="3" type="ORF">BR63_17440</name>
</gene>
<organism evidence="3 4">
    <name type="scientific">Thermanaerosceptrum fracticalcis</name>
    <dbReference type="NCBI Taxonomy" id="1712410"/>
    <lineage>
        <taxon>Bacteria</taxon>
        <taxon>Bacillati</taxon>
        <taxon>Bacillota</taxon>
        <taxon>Clostridia</taxon>
        <taxon>Eubacteriales</taxon>
        <taxon>Peptococcaceae</taxon>
        <taxon>Thermanaerosceptrum</taxon>
    </lineage>
</organism>
<feature type="transmembrane region" description="Helical" evidence="2">
    <location>
        <begin position="255"/>
        <end position="275"/>
    </location>
</feature>
<dbReference type="OrthoDB" id="8584824at2"/>